<dbReference type="Proteomes" id="UP001605036">
    <property type="component" value="Unassembled WGS sequence"/>
</dbReference>
<name>A0ABD1XVU7_9MARC</name>
<gene>
    <name evidence="2" type="ORF">R1flu_024759</name>
</gene>
<comment type="caution">
    <text evidence="2">The sequence shown here is derived from an EMBL/GenBank/DDBJ whole genome shotgun (WGS) entry which is preliminary data.</text>
</comment>
<keyword evidence="3" id="KW-1185">Reference proteome</keyword>
<dbReference type="AlphaFoldDB" id="A0ABD1XVU7"/>
<proteinExistence type="predicted"/>
<evidence type="ECO:0000256" key="1">
    <source>
        <dbReference type="SAM" id="MobiDB-lite"/>
    </source>
</evidence>
<evidence type="ECO:0000313" key="2">
    <source>
        <dbReference type="EMBL" id="KAL2613067.1"/>
    </source>
</evidence>
<dbReference type="EMBL" id="JBHFFA010000007">
    <property type="protein sequence ID" value="KAL2613067.1"/>
    <property type="molecule type" value="Genomic_DNA"/>
</dbReference>
<organism evidence="2 3">
    <name type="scientific">Riccia fluitans</name>
    <dbReference type="NCBI Taxonomy" id="41844"/>
    <lineage>
        <taxon>Eukaryota</taxon>
        <taxon>Viridiplantae</taxon>
        <taxon>Streptophyta</taxon>
        <taxon>Embryophyta</taxon>
        <taxon>Marchantiophyta</taxon>
        <taxon>Marchantiopsida</taxon>
        <taxon>Marchantiidae</taxon>
        <taxon>Marchantiales</taxon>
        <taxon>Ricciaceae</taxon>
        <taxon>Riccia</taxon>
    </lineage>
</organism>
<feature type="region of interest" description="Disordered" evidence="1">
    <location>
        <begin position="1"/>
        <end position="63"/>
    </location>
</feature>
<reference evidence="2 3" key="1">
    <citation type="submission" date="2024-09" db="EMBL/GenBank/DDBJ databases">
        <title>Chromosome-scale assembly of Riccia fluitans.</title>
        <authorList>
            <person name="Paukszto L."/>
            <person name="Sawicki J."/>
            <person name="Karawczyk K."/>
            <person name="Piernik-Szablinska J."/>
            <person name="Szczecinska M."/>
            <person name="Mazdziarz M."/>
        </authorList>
    </citation>
    <scope>NUCLEOTIDE SEQUENCE [LARGE SCALE GENOMIC DNA]</scope>
    <source>
        <strain evidence="2">Rf_01</strain>
        <tissue evidence="2">Aerial parts of the thallus</tissue>
    </source>
</reference>
<protein>
    <submittedName>
        <fullName evidence="2">Uncharacterized protein</fullName>
    </submittedName>
</protein>
<sequence>MGETGRGAWHGHHVNGVQVGQSGKQGGTTRVPHHHGMGGAGGDAAQAPHKCGADKAGQRAQHKHHVLGVGRVGRDGKQCGTSAAFMECMQGGARGVVRAPRK</sequence>
<evidence type="ECO:0000313" key="3">
    <source>
        <dbReference type="Proteomes" id="UP001605036"/>
    </source>
</evidence>
<accession>A0ABD1XVU7</accession>